<feature type="region of interest" description="Disordered" evidence="4">
    <location>
        <begin position="1"/>
        <end position="44"/>
    </location>
</feature>
<dbReference type="PROSITE" id="PS50088">
    <property type="entry name" value="ANK_REPEAT"/>
    <property type="match status" value="1"/>
</dbReference>
<organism evidence="5 6">
    <name type="scientific">Myriangium duriaei CBS 260.36</name>
    <dbReference type="NCBI Taxonomy" id="1168546"/>
    <lineage>
        <taxon>Eukaryota</taxon>
        <taxon>Fungi</taxon>
        <taxon>Dikarya</taxon>
        <taxon>Ascomycota</taxon>
        <taxon>Pezizomycotina</taxon>
        <taxon>Dothideomycetes</taxon>
        <taxon>Dothideomycetidae</taxon>
        <taxon>Myriangiales</taxon>
        <taxon>Myriangiaceae</taxon>
        <taxon>Myriangium</taxon>
    </lineage>
</organism>
<evidence type="ECO:0000256" key="1">
    <source>
        <dbReference type="ARBA" id="ARBA00022737"/>
    </source>
</evidence>
<evidence type="ECO:0000256" key="2">
    <source>
        <dbReference type="ARBA" id="ARBA00023043"/>
    </source>
</evidence>
<dbReference type="EMBL" id="ML996085">
    <property type="protein sequence ID" value="KAF2153219.1"/>
    <property type="molecule type" value="Genomic_DNA"/>
</dbReference>
<dbReference type="Gene3D" id="1.25.40.20">
    <property type="entry name" value="Ankyrin repeat-containing domain"/>
    <property type="match status" value="1"/>
</dbReference>
<reference evidence="5" key="1">
    <citation type="journal article" date="2020" name="Stud. Mycol.">
        <title>101 Dothideomycetes genomes: a test case for predicting lifestyles and emergence of pathogens.</title>
        <authorList>
            <person name="Haridas S."/>
            <person name="Albert R."/>
            <person name="Binder M."/>
            <person name="Bloem J."/>
            <person name="Labutti K."/>
            <person name="Salamov A."/>
            <person name="Andreopoulos B."/>
            <person name="Baker S."/>
            <person name="Barry K."/>
            <person name="Bills G."/>
            <person name="Bluhm B."/>
            <person name="Cannon C."/>
            <person name="Castanera R."/>
            <person name="Culley D."/>
            <person name="Daum C."/>
            <person name="Ezra D."/>
            <person name="Gonzalez J."/>
            <person name="Henrissat B."/>
            <person name="Kuo A."/>
            <person name="Liang C."/>
            <person name="Lipzen A."/>
            <person name="Lutzoni F."/>
            <person name="Magnuson J."/>
            <person name="Mondo S."/>
            <person name="Nolan M."/>
            <person name="Ohm R."/>
            <person name="Pangilinan J."/>
            <person name="Park H.-J."/>
            <person name="Ramirez L."/>
            <person name="Alfaro M."/>
            <person name="Sun H."/>
            <person name="Tritt A."/>
            <person name="Yoshinaga Y."/>
            <person name="Zwiers L.-H."/>
            <person name="Turgeon B."/>
            <person name="Goodwin S."/>
            <person name="Spatafora J."/>
            <person name="Crous P."/>
            <person name="Grigoriev I."/>
        </authorList>
    </citation>
    <scope>NUCLEOTIDE SEQUENCE</scope>
    <source>
        <strain evidence="5">CBS 260.36</strain>
    </source>
</reference>
<accession>A0A9P4J1Z0</accession>
<evidence type="ECO:0000256" key="3">
    <source>
        <dbReference type="PROSITE-ProRule" id="PRU00023"/>
    </source>
</evidence>
<sequence>MGVPQATADGTVPSNGPVAPHITAEAEAATAAQPTSSAPSRNVSDLPPAALDLAGKLFDLARDGSTAPLTQYLEAGIPPNLTNHKGDTLLMLASYHGHADTARMLLGKGADPDVLNDRGQSIIAGAVFKDHEEVVKILYEGVNGRKADISLGQPNAIDSAKMFKQEKYLNLFGVENDGVAPWDAAATGRA</sequence>
<dbReference type="SMART" id="SM00248">
    <property type="entry name" value="ANK"/>
    <property type="match status" value="2"/>
</dbReference>
<feature type="repeat" description="ANK" evidence="3">
    <location>
        <begin position="85"/>
        <end position="117"/>
    </location>
</feature>
<feature type="compositionally biased region" description="Low complexity" evidence="4">
    <location>
        <begin position="19"/>
        <end position="40"/>
    </location>
</feature>
<dbReference type="AlphaFoldDB" id="A0A9P4J1Z0"/>
<protein>
    <submittedName>
        <fullName evidence="5">Ankyrin</fullName>
    </submittedName>
</protein>
<dbReference type="PROSITE" id="PS50297">
    <property type="entry name" value="ANK_REP_REGION"/>
    <property type="match status" value="1"/>
</dbReference>
<keyword evidence="1" id="KW-0677">Repeat</keyword>
<keyword evidence="2 3" id="KW-0040">ANK repeat</keyword>
<evidence type="ECO:0000313" key="5">
    <source>
        <dbReference type="EMBL" id="KAF2153219.1"/>
    </source>
</evidence>
<evidence type="ECO:0000313" key="6">
    <source>
        <dbReference type="Proteomes" id="UP000799439"/>
    </source>
</evidence>
<dbReference type="SUPFAM" id="SSF48403">
    <property type="entry name" value="Ankyrin repeat"/>
    <property type="match status" value="1"/>
</dbReference>
<dbReference type="Pfam" id="PF12796">
    <property type="entry name" value="Ank_2"/>
    <property type="match status" value="1"/>
</dbReference>
<gene>
    <name evidence="5" type="ORF">K461DRAFT_278033</name>
</gene>
<dbReference type="InterPro" id="IPR036770">
    <property type="entry name" value="Ankyrin_rpt-contain_sf"/>
</dbReference>
<dbReference type="OrthoDB" id="366390at2759"/>
<proteinExistence type="predicted"/>
<dbReference type="InterPro" id="IPR002110">
    <property type="entry name" value="Ankyrin_rpt"/>
</dbReference>
<evidence type="ECO:0000256" key="4">
    <source>
        <dbReference type="SAM" id="MobiDB-lite"/>
    </source>
</evidence>
<dbReference type="Proteomes" id="UP000799439">
    <property type="component" value="Unassembled WGS sequence"/>
</dbReference>
<name>A0A9P4J1Z0_9PEZI</name>
<dbReference type="PANTHER" id="PTHR24171">
    <property type="entry name" value="ANKYRIN REPEAT DOMAIN-CONTAINING PROTEIN 39-RELATED"/>
    <property type="match status" value="1"/>
</dbReference>
<comment type="caution">
    <text evidence="5">The sequence shown here is derived from an EMBL/GenBank/DDBJ whole genome shotgun (WGS) entry which is preliminary data.</text>
</comment>
<keyword evidence="6" id="KW-1185">Reference proteome</keyword>